<dbReference type="SUPFAM" id="SSF53756">
    <property type="entry name" value="UDP-Glycosyltransferase/glycogen phosphorylase"/>
    <property type="match status" value="1"/>
</dbReference>
<dbReference type="Gene3D" id="3.40.50.2000">
    <property type="entry name" value="Glycogen Phosphorylase B"/>
    <property type="match status" value="2"/>
</dbReference>
<keyword evidence="2" id="KW-1185">Reference proteome</keyword>
<dbReference type="Pfam" id="PF13692">
    <property type="entry name" value="Glyco_trans_1_4"/>
    <property type="match status" value="1"/>
</dbReference>
<sequence>MTLPRLRIAYLCDHSPLDRNMYSGGNARIHDALQEHVGDVTILSQGWSAAEPLRRLIMAAPDRVTMRLRWRAHLALRRVIASGIERELRANPADMLFGAYAFHTLAGLRVPPGMITAFTSDATPTVYRLSEIGQAYRRVFPLGRLLDDWVERQERAAFRSVDLLLWPSRWLWHETQTRYDLDPDRCHLVPWGANIPMPPPPAPRAVSPGAPIELLVIGRDWFAKGGPVAFDTMQQLRAAGLDARLTVIGCVPPEFHRSAQVTVHPQLNKSVPEELATFEAALARAHFLVQPSVESYGFAFCEASAHGLPSLCLEVGGVPVWDGQNGHALPLGSDAAAFARLIRSYIDDPARYVALCRSARDLYEARLNWDAWGRRVAELVAERRRAV</sequence>
<dbReference type="Proteomes" id="UP000054396">
    <property type="component" value="Unassembled WGS sequence"/>
</dbReference>
<gene>
    <name evidence="1" type="ORF">AVJ23_14010</name>
</gene>
<protein>
    <submittedName>
        <fullName evidence="1">Glycosyl transferase</fullName>
    </submittedName>
</protein>
<evidence type="ECO:0000313" key="2">
    <source>
        <dbReference type="Proteomes" id="UP000054396"/>
    </source>
</evidence>
<dbReference type="RefSeq" id="WP_058862831.1">
    <property type="nucleotide sequence ID" value="NZ_LPXO01000008.1"/>
</dbReference>
<dbReference type="EMBL" id="LPXO01000008">
    <property type="protein sequence ID" value="KUF10160.1"/>
    <property type="molecule type" value="Genomic_DNA"/>
</dbReference>
<dbReference type="CDD" id="cd03801">
    <property type="entry name" value="GT4_PimA-like"/>
    <property type="match status" value="1"/>
</dbReference>
<dbReference type="PANTHER" id="PTHR12526">
    <property type="entry name" value="GLYCOSYLTRANSFERASE"/>
    <property type="match status" value="1"/>
</dbReference>
<reference evidence="1 2" key="1">
    <citation type="submission" date="2015-12" db="EMBL/GenBank/DDBJ databases">
        <authorList>
            <person name="Shamseldin A."/>
            <person name="Moawad H."/>
            <person name="Abd El-Rahim W.M."/>
            <person name="Sadowsky M.J."/>
        </authorList>
    </citation>
    <scope>NUCLEOTIDE SEQUENCE [LARGE SCALE GENOMIC DNA]</scope>
    <source>
        <strain evidence="1 2">SJ5A-1</strain>
    </source>
</reference>
<organism evidence="1 2">
    <name type="scientific">Pseudoponticoccus marisrubri</name>
    <dbReference type="NCBI Taxonomy" id="1685382"/>
    <lineage>
        <taxon>Bacteria</taxon>
        <taxon>Pseudomonadati</taxon>
        <taxon>Pseudomonadota</taxon>
        <taxon>Alphaproteobacteria</taxon>
        <taxon>Rhodobacterales</taxon>
        <taxon>Roseobacteraceae</taxon>
        <taxon>Pseudoponticoccus</taxon>
    </lineage>
</organism>
<comment type="caution">
    <text evidence="1">The sequence shown here is derived from an EMBL/GenBank/DDBJ whole genome shotgun (WGS) entry which is preliminary data.</text>
</comment>
<dbReference type="PANTHER" id="PTHR12526:SF637">
    <property type="entry name" value="GLYCOSYLTRANSFERASE EPSF-RELATED"/>
    <property type="match status" value="1"/>
</dbReference>
<dbReference type="AlphaFoldDB" id="A0A0W7WHP6"/>
<accession>A0A0W7WHP6</accession>
<evidence type="ECO:0000313" key="1">
    <source>
        <dbReference type="EMBL" id="KUF10160.1"/>
    </source>
</evidence>
<proteinExistence type="predicted"/>
<keyword evidence="1" id="KW-0808">Transferase</keyword>
<dbReference type="GO" id="GO:0016740">
    <property type="term" value="F:transferase activity"/>
    <property type="evidence" value="ECO:0007669"/>
    <property type="project" value="UniProtKB-KW"/>
</dbReference>
<dbReference type="OrthoDB" id="9790710at2"/>
<dbReference type="STRING" id="1685382.AVJ23_14010"/>
<name>A0A0W7WHP6_9RHOB</name>